<keyword evidence="3" id="KW-1185">Reference proteome</keyword>
<dbReference type="AlphaFoldDB" id="A8M950"/>
<sequence>MAKPLISVVITAYNRREYLRYAVKSVLNQTLDRNFYEVIVIKNFEDSYTDKLIEGVGRTINVDIASIGAKIALGIRESEGEVVAFLEDDDLWHSRKLEHVAEAFRNNNDLMYYHHNTYAIDKYGNIIHDSLIERTNINNYVYASNEDEKMKVFKQYGWGLGLRNSSIAVRRDVYEKYAPIIRLLPDAVDVALYLVALSVKGSIIHEPRRLMFFRIHETNTSSVRFAPQSERLHRVAVNSVKHTIARYALATIARHIKPQLTRYAGYDEASIVAGILANWRGYTAVMSLNLLNHCKSLTCLATAILGIINTISPELTKRIITLYYTKGFRL</sequence>
<name>A8M950_CALMQ</name>
<dbReference type="InterPro" id="IPR050834">
    <property type="entry name" value="Glycosyltransf_2"/>
</dbReference>
<dbReference type="RefSeq" id="WP_012186488.1">
    <property type="nucleotide sequence ID" value="NC_009954.1"/>
</dbReference>
<dbReference type="GO" id="GO:0016740">
    <property type="term" value="F:transferase activity"/>
    <property type="evidence" value="ECO:0007669"/>
    <property type="project" value="UniProtKB-KW"/>
</dbReference>
<keyword evidence="2" id="KW-0808">Transferase</keyword>
<dbReference type="SUPFAM" id="SSF53448">
    <property type="entry name" value="Nucleotide-diphospho-sugar transferases"/>
    <property type="match status" value="1"/>
</dbReference>
<dbReference type="Gene3D" id="3.90.550.10">
    <property type="entry name" value="Spore Coat Polysaccharide Biosynthesis Protein SpsA, Chain A"/>
    <property type="match status" value="1"/>
</dbReference>
<organism evidence="2 3">
    <name type="scientific">Caldivirga maquilingensis (strain ATCC 700844 / DSM 13496 / JCM 10307 / IC-167)</name>
    <dbReference type="NCBI Taxonomy" id="397948"/>
    <lineage>
        <taxon>Archaea</taxon>
        <taxon>Thermoproteota</taxon>
        <taxon>Thermoprotei</taxon>
        <taxon>Thermoproteales</taxon>
        <taxon>Thermoproteaceae</taxon>
        <taxon>Caldivirga</taxon>
    </lineage>
</organism>
<dbReference type="Pfam" id="PF00535">
    <property type="entry name" value="Glycos_transf_2"/>
    <property type="match status" value="1"/>
</dbReference>
<dbReference type="eggNOG" id="arCOG01397">
    <property type="taxonomic scope" value="Archaea"/>
</dbReference>
<dbReference type="InterPro" id="IPR029044">
    <property type="entry name" value="Nucleotide-diphossugar_trans"/>
</dbReference>
<proteinExistence type="predicted"/>
<dbReference type="KEGG" id="cma:Cmaq_1444"/>
<dbReference type="GeneID" id="5708695"/>
<dbReference type="PANTHER" id="PTHR43685:SF11">
    <property type="entry name" value="GLYCOSYLTRANSFERASE TAGX-RELATED"/>
    <property type="match status" value="1"/>
</dbReference>
<accession>A8M950</accession>
<dbReference type="EMBL" id="CP000852">
    <property type="protein sequence ID" value="ABW02269.1"/>
    <property type="molecule type" value="Genomic_DNA"/>
</dbReference>
<dbReference type="Proteomes" id="UP000001137">
    <property type="component" value="Chromosome"/>
</dbReference>
<evidence type="ECO:0000313" key="2">
    <source>
        <dbReference type="EMBL" id="ABW02269.1"/>
    </source>
</evidence>
<dbReference type="InterPro" id="IPR001173">
    <property type="entry name" value="Glyco_trans_2-like"/>
</dbReference>
<protein>
    <submittedName>
        <fullName evidence="2">Glycosyl transferase family 2</fullName>
    </submittedName>
</protein>
<evidence type="ECO:0000259" key="1">
    <source>
        <dbReference type="Pfam" id="PF00535"/>
    </source>
</evidence>
<gene>
    <name evidence="2" type="ordered locus">Cmaq_1444</name>
</gene>
<dbReference type="CAZy" id="GT2">
    <property type="family name" value="Glycosyltransferase Family 2"/>
</dbReference>
<dbReference type="HOGENOM" id="CLU_055387_2_0_2"/>
<dbReference type="STRING" id="397948.Cmaq_1444"/>
<evidence type="ECO:0000313" key="3">
    <source>
        <dbReference type="Proteomes" id="UP000001137"/>
    </source>
</evidence>
<dbReference type="PANTHER" id="PTHR43685">
    <property type="entry name" value="GLYCOSYLTRANSFERASE"/>
    <property type="match status" value="1"/>
</dbReference>
<dbReference type="OrthoDB" id="42128at2157"/>
<feature type="domain" description="Glycosyltransferase 2-like" evidence="1">
    <location>
        <begin position="7"/>
        <end position="162"/>
    </location>
</feature>
<reference evidence="2 3" key="1">
    <citation type="submission" date="2007-10" db="EMBL/GenBank/DDBJ databases">
        <title>Complete sequence of Caldivirga maquilingensis IC-167.</title>
        <authorList>
            <consortium name="US DOE Joint Genome Institute"/>
            <person name="Copeland A."/>
            <person name="Lucas S."/>
            <person name="Lapidus A."/>
            <person name="Barry K."/>
            <person name="Glavina del Rio T."/>
            <person name="Dalin E."/>
            <person name="Tice H."/>
            <person name="Pitluck S."/>
            <person name="Saunders E."/>
            <person name="Brettin T."/>
            <person name="Bruce D."/>
            <person name="Detter J.C."/>
            <person name="Han C."/>
            <person name="Schmutz J."/>
            <person name="Larimer F."/>
            <person name="Land M."/>
            <person name="Hauser L."/>
            <person name="Kyrpides N."/>
            <person name="Ivanova N."/>
            <person name="Biddle J.F."/>
            <person name="Zhang Z."/>
            <person name="Fitz-Gibbon S.T."/>
            <person name="Lowe T.M."/>
            <person name="Saltikov C."/>
            <person name="House C.H."/>
            <person name="Richardson P."/>
        </authorList>
    </citation>
    <scope>NUCLEOTIDE SEQUENCE [LARGE SCALE GENOMIC DNA]</scope>
    <source>
        <strain evidence="3">ATCC 700844 / DSM 13496 / JCM 10307 / IC-167</strain>
    </source>
</reference>